<dbReference type="PANTHER" id="PTHR42781:SF4">
    <property type="entry name" value="SPERMIDINE_PUTRESCINE IMPORT ATP-BINDING PROTEIN POTA"/>
    <property type="match status" value="1"/>
</dbReference>
<dbReference type="GO" id="GO:0015689">
    <property type="term" value="P:molybdate ion transport"/>
    <property type="evidence" value="ECO:0007669"/>
    <property type="project" value="InterPro"/>
</dbReference>
<dbReference type="SMART" id="SM00382">
    <property type="entry name" value="AAA"/>
    <property type="match status" value="1"/>
</dbReference>
<dbReference type="Proteomes" id="UP000249091">
    <property type="component" value="Chromosome 1"/>
</dbReference>
<dbReference type="STRING" id="1219011.GCA_001895045_02570"/>
<keyword evidence="9" id="KW-1185">Reference proteome</keyword>
<keyword evidence="3" id="KW-0547">Nucleotide-binding</keyword>
<dbReference type="Gene3D" id="2.40.50.100">
    <property type="match status" value="1"/>
</dbReference>
<feature type="domain" description="Mop" evidence="7">
    <location>
        <begin position="287"/>
        <end position="349"/>
    </location>
</feature>
<sequence length="359" mass="37351">MTGLRVRARVDARSVDLDLEVSPGSVVAILGPNGAGKSTLLNLVAGLVQPDDGHIELGGRVLTDTETGVAVPPHRRSVALLAQQALLFPHLTAAGNVAFAPRSAGMSRGAAHAEALRWLEAVEALEFADRKPHQLSGGQAQRVAIARALAAGPRLLMLDEPMAALDVAAAPAIRSLLRRILREEQRTALLVTHDPLDALALADRVAVVESGRVVEHGTVRDVLTRPRSTFAARIAGTNLIAGTVTSDGLHAEVGTVRGVVDDECVEGDAAAAVFAPAAVAVYVEEPHGSPRNAFEVIVTELEVRGATVLVRAAGGLAAEVTPAAVADLALEPGSKVWFVVKAAEVHVHGAALPERAMRD</sequence>
<evidence type="ECO:0000256" key="4">
    <source>
        <dbReference type="ARBA" id="ARBA00022840"/>
    </source>
</evidence>
<dbReference type="EC" id="3.6.3.31" evidence="8"/>
<evidence type="ECO:0000313" key="8">
    <source>
        <dbReference type="EMBL" id="SQI33757.1"/>
    </source>
</evidence>
<evidence type="ECO:0000313" key="9">
    <source>
        <dbReference type="Proteomes" id="UP000249091"/>
    </source>
</evidence>
<dbReference type="Gene3D" id="3.40.50.300">
    <property type="entry name" value="P-loop containing nucleotide triphosphate hydrolases"/>
    <property type="match status" value="1"/>
</dbReference>
<dbReference type="Pfam" id="PF03459">
    <property type="entry name" value="TOBE"/>
    <property type="match status" value="1"/>
</dbReference>
<proteinExistence type="predicted"/>
<organism evidence="8 9">
    <name type="scientific">Rhodococcus coprophilus</name>
    <dbReference type="NCBI Taxonomy" id="38310"/>
    <lineage>
        <taxon>Bacteria</taxon>
        <taxon>Bacillati</taxon>
        <taxon>Actinomycetota</taxon>
        <taxon>Actinomycetes</taxon>
        <taxon>Mycobacteriales</taxon>
        <taxon>Nocardiaceae</taxon>
        <taxon>Rhodococcus</taxon>
    </lineage>
</organism>
<dbReference type="InterPro" id="IPR027417">
    <property type="entry name" value="P-loop_NTPase"/>
</dbReference>
<reference evidence="8 9" key="1">
    <citation type="submission" date="2018-06" db="EMBL/GenBank/DDBJ databases">
        <authorList>
            <consortium name="Pathogen Informatics"/>
            <person name="Doyle S."/>
        </authorList>
    </citation>
    <scope>NUCLEOTIDE SEQUENCE [LARGE SCALE GENOMIC DNA]</scope>
    <source>
        <strain evidence="8 9">NCTC10994</strain>
    </source>
</reference>
<feature type="domain" description="ABC transporter" evidence="6">
    <location>
        <begin position="4"/>
        <end position="235"/>
    </location>
</feature>
<dbReference type="Pfam" id="PF00005">
    <property type="entry name" value="ABC_tran"/>
    <property type="match status" value="1"/>
</dbReference>
<dbReference type="PROSITE" id="PS50893">
    <property type="entry name" value="ABC_TRANSPORTER_2"/>
    <property type="match status" value="1"/>
</dbReference>
<dbReference type="InterPro" id="IPR017871">
    <property type="entry name" value="ABC_transporter-like_CS"/>
</dbReference>
<dbReference type="InterPro" id="IPR005116">
    <property type="entry name" value="Transp-assoc_OB_typ1"/>
</dbReference>
<dbReference type="AlphaFoldDB" id="A0A2X4U1R8"/>
<keyword evidence="4" id="KW-0067">ATP-binding</keyword>
<evidence type="ECO:0000259" key="6">
    <source>
        <dbReference type="PROSITE" id="PS50893"/>
    </source>
</evidence>
<dbReference type="RefSeq" id="WP_072701079.1">
    <property type="nucleotide sequence ID" value="NZ_JAFBBL010000001.1"/>
</dbReference>
<evidence type="ECO:0000256" key="2">
    <source>
        <dbReference type="ARBA" id="ARBA00022505"/>
    </source>
</evidence>
<evidence type="ECO:0000256" key="1">
    <source>
        <dbReference type="ARBA" id="ARBA00022448"/>
    </source>
</evidence>
<accession>A0A2X4U1R8</accession>
<dbReference type="InterPro" id="IPR003439">
    <property type="entry name" value="ABC_transporter-like_ATP-bd"/>
</dbReference>
<dbReference type="KEGG" id="rcr:NCTC10994_02643"/>
<dbReference type="PROSITE" id="PS00211">
    <property type="entry name" value="ABC_TRANSPORTER_1"/>
    <property type="match status" value="1"/>
</dbReference>
<protein>
    <submittedName>
        <fullName evidence="8">Molybdate ABC transporter ATPase</fullName>
        <ecNumber evidence="8">3.6.3.31</ecNumber>
    </submittedName>
</protein>
<gene>
    <name evidence="8" type="primary">potA</name>
    <name evidence="8" type="ORF">NCTC10994_02643</name>
</gene>
<dbReference type="PROSITE" id="PS51866">
    <property type="entry name" value="MOP"/>
    <property type="match status" value="1"/>
</dbReference>
<dbReference type="InterPro" id="IPR004606">
    <property type="entry name" value="Mop_domain"/>
</dbReference>
<dbReference type="GO" id="GO:0016887">
    <property type="term" value="F:ATP hydrolysis activity"/>
    <property type="evidence" value="ECO:0007669"/>
    <property type="project" value="InterPro"/>
</dbReference>
<dbReference type="SUPFAM" id="SSF50331">
    <property type="entry name" value="MOP-like"/>
    <property type="match status" value="1"/>
</dbReference>
<dbReference type="SUPFAM" id="SSF52540">
    <property type="entry name" value="P-loop containing nucleoside triphosphate hydrolases"/>
    <property type="match status" value="1"/>
</dbReference>
<keyword evidence="2 5" id="KW-0500">Molybdenum</keyword>
<dbReference type="EMBL" id="LS483468">
    <property type="protein sequence ID" value="SQI33757.1"/>
    <property type="molecule type" value="Genomic_DNA"/>
</dbReference>
<keyword evidence="1" id="KW-0813">Transport</keyword>
<dbReference type="InterPro" id="IPR003593">
    <property type="entry name" value="AAA+_ATPase"/>
</dbReference>
<evidence type="ECO:0000259" key="7">
    <source>
        <dbReference type="PROSITE" id="PS51866"/>
    </source>
</evidence>
<dbReference type="InterPro" id="IPR050093">
    <property type="entry name" value="ABC_SmlMolc_Importer"/>
</dbReference>
<evidence type="ECO:0000256" key="3">
    <source>
        <dbReference type="ARBA" id="ARBA00022741"/>
    </source>
</evidence>
<name>A0A2X4U1R8_9NOCA</name>
<dbReference type="InterPro" id="IPR008995">
    <property type="entry name" value="Mo/tungstate-bd_C_term_dom"/>
</dbReference>
<keyword evidence="8" id="KW-0378">Hydrolase</keyword>
<evidence type="ECO:0000256" key="5">
    <source>
        <dbReference type="PROSITE-ProRule" id="PRU01213"/>
    </source>
</evidence>
<dbReference type="GO" id="GO:0005524">
    <property type="term" value="F:ATP binding"/>
    <property type="evidence" value="ECO:0007669"/>
    <property type="project" value="UniProtKB-KW"/>
</dbReference>
<dbReference type="PANTHER" id="PTHR42781">
    <property type="entry name" value="SPERMIDINE/PUTRESCINE IMPORT ATP-BINDING PROTEIN POTA"/>
    <property type="match status" value="1"/>
</dbReference>